<gene>
    <name evidence="2" type="ORF">STRTUCAR8_08536</name>
</gene>
<protein>
    <submittedName>
        <fullName evidence="2">Uncharacterized protein</fullName>
    </submittedName>
</protein>
<organism evidence="2 3">
    <name type="scientific">Streptomyces turgidiscabies (strain Car8)</name>
    <dbReference type="NCBI Taxonomy" id="698760"/>
    <lineage>
        <taxon>Bacteria</taxon>
        <taxon>Bacillati</taxon>
        <taxon>Actinomycetota</taxon>
        <taxon>Actinomycetes</taxon>
        <taxon>Kitasatosporales</taxon>
        <taxon>Streptomycetaceae</taxon>
        <taxon>Streptomyces</taxon>
    </lineage>
</organism>
<proteinExistence type="predicted"/>
<reference evidence="2 3" key="1">
    <citation type="journal article" date="2011" name="Plasmid">
        <title>Streptomyces turgidiscabies Car8 contains a modular pathogenicity island that shares virulence genes with other actinobacterial plant pathogens.</title>
        <authorList>
            <person name="Huguet-Tapia J.C."/>
            <person name="Badger J.H."/>
            <person name="Loria R."/>
            <person name="Pettis G.S."/>
        </authorList>
    </citation>
    <scope>NUCLEOTIDE SEQUENCE [LARGE SCALE GENOMIC DNA]</scope>
    <source>
        <strain evidence="2 3">Car8</strain>
    </source>
</reference>
<dbReference type="EMBL" id="AEJB01000272">
    <property type="protein sequence ID" value="ELP67686.1"/>
    <property type="molecule type" value="Genomic_DNA"/>
</dbReference>
<feature type="compositionally biased region" description="Basic and acidic residues" evidence="1">
    <location>
        <begin position="32"/>
        <end position="42"/>
    </location>
</feature>
<accession>L7F9H1</accession>
<evidence type="ECO:0000313" key="3">
    <source>
        <dbReference type="Proteomes" id="UP000010931"/>
    </source>
</evidence>
<dbReference type="AlphaFoldDB" id="L7F9H1"/>
<sequence length="57" mass="6564">MPRMLARVHPSFCPVCRRSPGVDCPDSGVDGKTQRSREKREWRREVRAVIASRLPTE</sequence>
<dbReference type="PATRIC" id="fig|698760.3.peg.3550"/>
<dbReference type="Proteomes" id="UP000010931">
    <property type="component" value="Unassembled WGS sequence"/>
</dbReference>
<name>L7F9H1_STRT8</name>
<comment type="caution">
    <text evidence="2">The sequence shown here is derived from an EMBL/GenBank/DDBJ whole genome shotgun (WGS) entry which is preliminary data.</text>
</comment>
<evidence type="ECO:0000256" key="1">
    <source>
        <dbReference type="SAM" id="MobiDB-lite"/>
    </source>
</evidence>
<keyword evidence="3" id="KW-1185">Reference proteome</keyword>
<feature type="region of interest" description="Disordered" evidence="1">
    <location>
        <begin position="23"/>
        <end position="42"/>
    </location>
</feature>
<evidence type="ECO:0000313" key="2">
    <source>
        <dbReference type="EMBL" id="ELP67686.1"/>
    </source>
</evidence>